<dbReference type="Proteomes" id="UP000694423">
    <property type="component" value="Unplaced"/>
</dbReference>
<evidence type="ECO:0000313" key="1">
    <source>
        <dbReference type="Ensembl" id="ENSDNVP00000000510.1"/>
    </source>
</evidence>
<sequence length="98" mass="11377">MCQVQEGRYRHEYDLQNPEAYVRDGKGLVVADILTTRLLSVAPESRLFISPSRFNCCPQQQDSENKEDRQPYFSPCSRISLNFVKNGLEEGKLFYEIL</sequence>
<organism evidence="1 2">
    <name type="scientific">Dromaius novaehollandiae</name>
    <name type="common">Emu</name>
    <dbReference type="NCBI Taxonomy" id="8790"/>
    <lineage>
        <taxon>Eukaryota</taxon>
        <taxon>Metazoa</taxon>
        <taxon>Chordata</taxon>
        <taxon>Craniata</taxon>
        <taxon>Vertebrata</taxon>
        <taxon>Euteleostomi</taxon>
        <taxon>Archelosauria</taxon>
        <taxon>Archosauria</taxon>
        <taxon>Dinosauria</taxon>
        <taxon>Saurischia</taxon>
        <taxon>Theropoda</taxon>
        <taxon>Coelurosauria</taxon>
        <taxon>Aves</taxon>
        <taxon>Palaeognathae</taxon>
        <taxon>Casuariiformes</taxon>
        <taxon>Dromaiidae</taxon>
        <taxon>Dromaius</taxon>
    </lineage>
</organism>
<reference evidence="1" key="1">
    <citation type="submission" date="2025-08" db="UniProtKB">
        <authorList>
            <consortium name="Ensembl"/>
        </authorList>
    </citation>
    <scope>IDENTIFICATION</scope>
</reference>
<name>A0A8C4IZL4_DRONO</name>
<proteinExistence type="predicted"/>
<evidence type="ECO:0000313" key="2">
    <source>
        <dbReference type="Proteomes" id="UP000694423"/>
    </source>
</evidence>
<keyword evidence="2" id="KW-1185">Reference proteome</keyword>
<protein>
    <submittedName>
        <fullName evidence="1">Uncharacterized protein</fullName>
    </submittedName>
</protein>
<reference evidence="1" key="2">
    <citation type="submission" date="2025-09" db="UniProtKB">
        <authorList>
            <consortium name="Ensembl"/>
        </authorList>
    </citation>
    <scope>IDENTIFICATION</scope>
</reference>
<dbReference type="AlphaFoldDB" id="A0A8C4IZL4"/>
<dbReference type="Ensembl" id="ENSDNVT00000000638.1">
    <property type="protein sequence ID" value="ENSDNVP00000000510.1"/>
    <property type="gene ID" value="ENSDNVG00000000402.1"/>
</dbReference>
<accession>A0A8C4IZL4</accession>